<feature type="coiled-coil region" evidence="1">
    <location>
        <begin position="26"/>
        <end position="53"/>
    </location>
</feature>
<reference evidence="4" key="1">
    <citation type="submission" date="2020-11" db="EMBL/GenBank/DDBJ databases">
        <authorList>
            <person name="Tran Van P."/>
        </authorList>
    </citation>
    <scope>NUCLEOTIDE SEQUENCE</scope>
</reference>
<evidence type="ECO:0000256" key="2">
    <source>
        <dbReference type="SAM" id="MobiDB-lite"/>
    </source>
</evidence>
<keyword evidence="1" id="KW-0175">Coiled coil</keyword>
<dbReference type="Pfam" id="PF12130">
    <property type="entry name" value="bMERB_dom"/>
    <property type="match status" value="1"/>
</dbReference>
<proteinExistence type="predicted"/>
<keyword evidence="5" id="KW-1185">Reference proteome</keyword>
<evidence type="ECO:0000313" key="5">
    <source>
        <dbReference type="Proteomes" id="UP000759131"/>
    </source>
</evidence>
<accession>A0A7R9QKK0</accession>
<dbReference type="PROSITE" id="PS51848">
    <property type="entry name" value="BMERB"/>
    <property type="match status" value="1"/>
</dbReference>
<dbReference type="InterPro" id="IPR022735">
    <property type="entry name" value="bMERB_dom"/>
</dbReference>
<feature type="non-terminal residue" evidence="4">
    <location>
        <position position="1"/>
    </location>
</feature>
<organism evidence="4">
    <name type="scientific">Medioppia subpectinata</name>
    <dbReference type="NCBI Taxonomy" id="1979941"/>
    <lineage>
        <taxon>Eukaryota</taxon>
        <taxon>Metazoa</taxon>
        <taxon>Ecdysozoa</taxon>
        <taxon>Arthropoda</taxon>
        <taxon>Chelicerata</taxon>
        <taxon>Arachnida</taxon>
        <taxon>Acari</taxon>
        <taxon>Acariformes</taxon>
        <taxon>Sarcoptiformes</taxon>
        <taxon>Oribatida</taxon>
        <taxon>Brachypylina</taxon>
        <taxon>Oppioidea</taxon>
        <taxon>Oppiidae</taxon>
        <taxon>Medioppia</taxon>
    </lineage>
</organism>
<name>A0A7R9QKK0_9ACAR</name>
<dbReference type="EMBL" id="CAJPIZ010047702">
    <property type="protein sequence ID" value="CAG2122453.1"/>
    <property type="molecule type" value="Genomic_DNA"/>
</dbReference>
<sequence>MYMKREHRLEELQADIEYQMRCVLSKQAAQKTEEDLKQEEELLQRLVEIIEERNDIVEMMVRDENKEVEEYQKLISKVLPSKPELRPKPKQTVNTEPGVADTTAGANGRQPVSKKALKEELKMKEKLRLKDIKERKRLKKLEKSQQKDNKTDD</sequence>
<gene>
    <name evidence="4" type="ORF">OSB1V03_LOCUS22399</name>
</gene>
<dbReference type="Proteomes" id="UP000759131">
    <property type="component" value="Unassembled WGS sequence"/>
</dbReference>
<feature type="region of interest" description="Disordered" evidence="2">
    <location>
        <begin position="80"/>
        <end position="120"/>
    </location>
</feature>
<dbReference type="EMBL" id="OC902277">
    <property type="protein sequence ID" value="CAD7649475.1"/>
    <property type="molecule type" value="Genomic_DNA"/>
</dbReference>
<evidence type="ECO:0000259" key="3">
    <source>
        <dbReference type="PROSITE" id="PS51848"/>
    </source>
</evidence>
<evidence type="ECO:0000313" key="4">
    <source>
        <dbReference type="EMBL" id="CAD7649475.1"/>
    </source>
</evidence>
<feature type="domain" description="BMERB" evidence="3">
    <location>
        <begin position="1"/>
        <end position="76"/>
    </location>
</feature>
<dbReference type="OrthoDB" id="10017054at2759"/>
<dbReference type="AlphaFoldDB" id="A0A7R9QKK0"/>
<protein>
    <recommendedName>
        <fullName evidence="3">BMERB domain-containing protein</fullName>
    </recommendedName>
</protein>
<evidence type="ECO:0000256" key="1">
    <source>
        <dbReference type="SAM" id="Coils"/>
    </source>
</evidence>